<reference evidence="2" key="1">
    <citation type="submission" date="2020-04" db="EMBL/GenBank/DDBJ databases">
        <title>Deep metagenomics examines the oral microbiome during advanced dental caries in children, revealing novel taxa and co-occurrences with host molecules.</title>
        <authorList>
            <person name="Baker J.L."/>
            <person name="Morton J.T."/>
            <person name="Dinis M."/>
            <person name="Alvarez R."/>
            <person name="Tran N.C."/>
            <person name="Knight R."/>
            <person name="Edlund A."/>
        </authorList>
    </citation>
    <scope>NUCLEOTIDE SEQUENCE</scope>
    <source>
        <strain evidence="2">JCVI_29_bin.11</strain>
    </source>
</reference>
<evidence type="ECO:0000313" key="3">
    <source>
        <dbReference type="Proteomes" id="UP000713964"/>
    </source>
</evidence>
<organism evidence="2 3">
    <name type="scientific">Rothia mucilaginosa</name>
    <dbReference type="NCBI Taxonomy" id="43675"/>
    <lineage>
        <taxon>Bacteria</taxon>
        <taxon>Bacillati</taxon>
        <taxon>Actinomycetota</taxon>
        <taxon>Actinomycetes</taxon>
        <taxon>Micrococcales</taxon>
        <taxon>Micrococcaceae</taxon>
        <taxon>Rothia</taxon>
    </lineage>
</organism>
<evidence type="ECO:0000256" key="1">
    <source>
        <dbReference type="SAM" id="MobiDB-lite"/>
    </source>
</evidence>
<evidence type="ECO:0000313" key="2">
    <source>
        <dbReference type="EMBL" id="MBF1659571.1"/>
    </source>
</evidence>
<sequence length="167" mass="17783">MSDTPAPAAPVVDDTDTPDEPISTADFEADPVEEPAEAPKEEPEKAKAEEPTEATEETPKDDLEALKAQIEALTNKLAEKEAAERAAAEYAAKSAALEKAGIPDTFARFLTGDEDSWQEQIDALTTLRGQASTAPAPSIPRDPAVDADLETEDDGLTEALEFFGIQN</sequence>
<name>A0A930L461_9MICC</name>
<feature type="compositionally biased region" description="Basic and acidic residues" evidence="1">
    <location>
        <begin position="37"/>
        <end position="50"/>
    </location>
</feature>
<proteinExistence type="predicted"/>
<comment type="caution">
    <text evidence="2">The sequence shown here is derived from an EMBL/GenBank/DDBJ whole genome shotgun (WGS) entry which is preliminary data.</text>
</comment>
<evidence type="ECO:0008006" key="4">
    <source>
        <dbReference type="Google" id="ProtNLM"/>
    </source>
</evidence>
<dbReference type="Proteomes" id="UP000713964">
    <property type="component" value="Unassembled WGS sequence"/>
</dbReference>
<accession>A0A930L461</accession>
<feature type="compositionally biased region" description="Acidic residues" evidence="1">
    <location>
        <begin position="27"/>
        <end position="36"/>
    </location>
</feature>
<dbReference type="EMBL" id="JABZXL010000020">
    <property type="protein sequence ID" value="MBF1659571.1"/>
    <property type="molecule type" value="Genomic_DNA"/>
</dbReference>
<protein>
    <recommendedName>
        <fullName evidence="4">Scaffolding protein</fullName>
    </recommendedName>
</protein>
<gene>
    <name evidence="2" type="ORF">HXO58_07030</name>
</gene>
<dbReference type="AlphaFoldDB" id="A0A930L461"/>
<feature type="compositionally biased region" description="Low complexity" evidence="1">
    <location>
        <begin position="1"/>
        <end position="12"/>
    </location>
</feature>
<feature type="region of interest" description="Disordered" evidence="1">
    <location>
        <begin position="1"/>
        <end position="63"/>
    </location>
</feature>